<evidence type="ECO:0000256" key="15">
    <source>
        <dbReference type="ARBA" id="ARBA00049551"/>
    </source>
</evidence>
<dbReference type="GO" id="GO:0003954">
    <property type="term" value="F:NADH dehydrogenase activity"/>
    <property type="evidence" value="ECO:0007669"/>
    <property type="project" value="TreeGrafter"/>
</dbReference>
<feature type="transmembrane region" description="Helical" evidence="16">
    <location>
        <begin position="109"/>
        <end position="129"/>
    </location>
</feature>
<comment type="similarity">
    <text evidence="2 16">Belongs to the complex I subunit 4 family.</text>
</comment>
<evidence type="ECO:0000256" key="9">
    <source>
        <dbReference type="ARBA" id="ARBA00022982"/>
    </source>
</evidence>
<feature type="domain" description="NADH:quinone oxidoreductase/Mrp antiporter transmembrane" evidence="17">
    <location>
        <begin position="103"/>
        <end position="389"/>
    </location>
</feature>
<geneLocation type="mitochondrion" evidence="19"/>
<evidence type="ECO:0000256" key="13">
    <source>
        <dbReference type="ARBA" id="ARBA00023128"/>
    </source>
</evidence>
<feature type="transmembrane region" description="Helical" evidence="16">
    <location>
        <begin position="275"/>
        <end position="296"/>
    </location>
</feature>
<dbReference type="EC" id="7.1.1.2" evidence="3 16"/>
<comment type="catalytic activity">
    <reaction evidence="15 16">
        <text>a ubiquinone + NADH + 5 H(+)(in) = a ubiquinol + NAD(+) + 4 H(+)(out)</text>
        <dbReference type="Rhea" id="RHEA:29091"/>
        <dbReference type="Rhea" id="RHEA-COMP:9565"/>
        <dbReference type="Rhea" id="RHEA-COMP:9566"/>
        <dbReference type="ChEBI" id="CHEBI:15378"/>
        <dbReference type="ChEBI" id="CHEBI:16389"/>
        <dbReference type="ChEBI" id="CHEBI:17976"/>
        <dbReference type="ChEBI" id="CHEBI:57540"/>
        <dbReference type="ChEBI" id="CHEBI:57945"/>
        <dbReference type="EC" id="7.1.1.2"/>
    </reaction>
</comment>
<keyword evidence="8" id="KW-1278">Translocase</keyword>
<keyword evidence="7 16" id="KW-0812">Transmembrane</keyword>
<dbReference type="Pfam" id="PF01059">
    <property type="entry name" value="Oxidored_q5_N"/>
    <property type="match status" value="1"/>
</dbReference>
<feature type="transmembrane region" description="Helical" evidence="16">
    <location>
        <begin position="213"/>
        <end position="232"/>
    </location>
</feature>
<keyword evidence="9 16" id="KW-0249">Electron transport</keyword>
<dbReference type="CTD" id="4538"/>
<evidence type="ECO:0000313" key="19">
    <source>
        <dbReference type="EMBL" id="ABM69279.1"/>
    </source>
</evidence>
<dbReference type="EMBL" id="EF211990">
    <property type="protein sequence ID" value="ABM69279.1"/>
    <property type="molecule type" value="Genomic_DNA"/>
</dbReference>
<dbReference type="GO" id="GO:0008137">
    <property type="term" value="F:NADH dehydrogenase (ubiquinone) activity"/>
    <property type="evidence" value="ECO:0007669"/>
    <property type="project" value="UniProtKB-UniRule"/>
</dbReference>
<keyword evidence="10 16" id="KW-1133">Transmembrane helix</keyword>
<dbReference type="PANTHER" id="PTHR43507">
    <property type="entry name" value="NADH-UBIQUINONE OXIDOREDUCTASE CHAIN 4"/>
    <property type="match status" value="1"/>
</dbReference>
<evidence type="ECO:0000256" key="6">
    <source>
        <dbReference type="ARBA" id="ARBA00022660"/>
    </source>
</evidence>
<dbReference type="RefSeq" id="YP_003434435.1">
    <property type="nucleotide sequence ID" value="NC_013846.1"/>
</dbReference>
<evidence type="ECO:0000256" key="16">
    <source>
        <dbReference type="RuleBase" id="RU003297"/>
    </source>
</evidence>
<evidence type="ECO:0000256" key="10">
    <source>
        <dbReference type="ARBA" id="ARBA00022989"/>
    </source>
</evidence>
<feature type="transmembrane region" description="Helical" evidence="16">
    <location>
        <begin position="344"/>
        <end position="362"/>
    </location>
</feature>
<feature type="transmembrane region" description="Helical" evidence="16">
    <location>
        <begin position="85"/>
        <end position="103"/>
    </location>
</feature>
<sequence>MMSIFFFFFFTLMLTSSFFNYKRSLYLLLMLVLTGIMILQSFNPGFSMIWGDSVFYMDSLSFPLILLTCWISSLMIICSDALTSVFYYLVILLCMLLVLFFLAQSFVQFYILFESVLVPTVLMIMKWGVQPERLQAGMYMMVYTVAASLPLLAVIMWMKSGGVLWILSDSYEWGLGFSALEKNFVWVFVCVAFLVKLPMFPFHLWLPKAHVEAPVAGSMVLAAILLKTGGYGLLRLSFFFPVGLYFSSFFFVLGGVGGVFSSIMCLRQTDMKCMVAYSSVAHMGLMLGGLMVKSVWGFSASLSMMVAHGLCSSGLFVLVNHVYKNSHSRSMIMNKGMMTMYPGMALWWFLICVSNMAAPPSLGLFSEILLFTVIVGFFWGSVFLVVMLAFFAACYNLYLFCVVQHGKVFFYYNSFVGGETMMSMMYSFMHWLPLNLFFMVIPVVSLWC</sequence>
<dbReference type="GO" id="GO:0031966">
    <property type="term" value="C:mitochondrial membrane"/>
    <property type="evidence" value="ECO:0007669"/>
    <property type="project" value="UniProtKB-SubCell"/>
</dbReference>
<comment type="function">
    <text evidence="16">Core subunit of the mitochondrial membrane respiratory chain NADH dehydrogenase (Complex I) which catalyzes electron transfer from NADH through the respiratory chain, using ubiquinone as an electron acceptor. Essential for the catalytic activity and assembly of complex I.</text>
</comment>
<feature type="transmembrane region" description="Helical" evidence="16">
    <location>
        <begin position="368"/>
        <end position="390"/>
    </location>
</feature>
<keyword evidence="11 16" id="KW-0520">NAD</keyword>
<feature type="transmembrane region" description="Helical" evidence="16">
    <location>
        <begin position="397"/>
        <end position="416"/>
    </location>
</feature>
<evidence type="ECO:0000256" key="2">
    <source>
        <dbReference type="ARBA" id="ARBA00009025"/>
    </source>
</evidence>
<organism evidence="19">
    <name type="scientific">Chaetoderma nitidulum</name>
    <name type="common">Glistenworm</name>
    <dbReference type="NCBI Taxonomy" id="256131"/>
    <lineage>
        <taxon>Eukaryota</taxon>
        <taxon>Metazoa</taxon>
        <taxon>Spiralia</taxon>
        <taxon>Lophotrochozoa</taxon>
        <taxon>Mollusca</taxon>
        <taxon>Aplacophora</taxon>
        <taxon>Caudofoveata</taxon>
        <taxon>Chaetodermatida</taxon>
        <taxon>Chaetodermatidae</taxon>
        <taxon>Chaetoderma</taxon>
    </lineage>
</organism>
<evidence type="ECO:0000259" key="18">
    <source>
        <dbReference type="Pfam" id="PF01059"/>
    </source>
</evidence>
<evidence type="ECO:0000256" key="7">
    <source>
        <dbReference type="ARBA" id="ARBA00022692"/>
    </source>
</evidence>
<reference evidence="19" key="1">
    <citation type="submission" date="2007-01" db="EMBL/GenBank/DDBJ databases">
        <title>The complete mitochondrial sequence of Chaetoderma nitidulum (Mollusca, Caudofoveata).</title>
        <authorList>
            <person name="Dreyer H."/>
            <person name="Steiner G."/>
        </authorList>
    </citation>
    <scope>NUCLEOTIDE SEQUENCE</scope>
</reference>
<feature type="transmembrane region" description="Helical" evidence="16">
    <location>
        <begin position="238"/>
        <end position="263"/>
    </location>
</feature>
<dbReference type="PANTHER" id="PTHR43507:SF20">
    <property type="entry name" value="NADH-UBIQUINONE OXIDOREDUCTASE CHAIN 4"/>
    <property type="match status" value="1"/>
</dbReference>
<accession>D3G6D1</accession>
<evidence type="ECO:0000256" key="14">
    <source>
        <dbReference type="ARBA" id="ARBA00023136"/>
    </source>
</evidence>
<keyword evidence="14 16" id="KW-0472">Membrane</keyword>
<feature type="transmembrane region" description="Helical" evidence="16">
    <location>
        <begin position="26"/>
        <end position="42"/>
    </location>
</feature>
<evidence type="ECO:0000256" key="8">
    <source>
        <dbReference type="ARBA" id="ARBA00022967"/>
    </source>
</evidence>
<feature type="transmembrane region" description="Helical" evidence="16">
    <location>
        <begin position="186"/>
        <end position="206"/>
    </location>
</feature>
<proteinExistence type="inferred from homology"/>
<keyword evidence="12 16" id="KW-0830">Ubiquinone</keyword>
<name>D3G6D1_CHANT</name>
<feature type="transmembrane region" description="Helical" evidence="16">
    <location>
        <begin position="302"/>
        <end position="323"/>
    </location>
</feature>
<dbReference type="GeneID" id="8775062"/>
<feature type="transmembrane region" description="Helical" evidence="16">
    <location>
        <begin position="141"/>
        <end position="166"/>
    </location>
</feature>
<dbReference type="GO" id="GO:0048039">
    <property type="term" value="F:ubiquinone binding"/>
    <property type="evidence" value="ECO:0007669"/>
    <property type="project" value="TreeGrafter"/>
</dbReference>
<dbReference type="Pfam" id="PF00361">
    <property type="entry name" value="Proton_antipo_M"/>
    <property type="match status" value="1"/>
</dbReference>
<evidence type="ECO:0000256" key="12">
    <source>
        <dbReference type="ARBA" id="ARBA00023075"/>
    </source>
</evidence>
<dbReference type="InterPro" id="IPR001750">
    <property type="entry name" value="ND/Mrp_TM"/>
</dbReference>
<evidence type="ECO:0000256" key="11">
    <source>
        <dbReference type="ARBA" id="ARBA00023027"/>
    </source>
</evidence>
<evidence type="ECO:0000256" key="3">
    <source>
        <dbReference type="ARBA" id="ARBA00012944"/>
    </source>
</evidence>
<dbReference type="GO" id="GO:0015990">
    <property type="term" value="P:electron transport coupled proton transport"/>
    <property type="evidence" value="ECO:0007669"/>
    <property type="project" value="TreeGrafter"/>
</dbReference>
<dbReference type="PRINTS" id="PR01437">
    <property type="entry name" value="NUOXDRDTASE4"/>
</dbReference>
<evidence type="ECO:0000259" key="17">
    <source>
        <dbReference type="Pfam" id="PF00361"/>
    </source>
</evidence>
<feature type="domain" description="NADH:ubiquinone oxidoreductase chain 4 N-terminal" evidence="18">
    <location>
        <begin position="1"/>
        <end position="99"/>
    </location>
</feature>
<dbReference type="InterPro" id="IPR003918">
    <property type="entry name" value="NADH_UbQ_OxRdtase"/>
</dbReference>
<keyword evidence="13 16" id="KW-0496">Mitochondrion</keyword>
<comment type="subcellular location">
    <subcellularLocation>
        <location evidence="1 16">Mitochondrion membrane</location>
        <topology evidence="1 16">Multi-pass membrane protein</topology>
    </subcellularLocation>
</comment>
<keyword evidence="6 16" id="KW-0679">Respiratory chain</keyword>
<gene>
    <name evidence="19" type="primary">ND4</name>
</gene>
<evidence type="ECO:0000256" key="5">
    <source>
        <dbReference type="ARBA" id="ARBA00022448"/>
    </source>
</evidence>
<dbReference type="AlphaFoldDB" id="D3G6D1"/>
<feature type="transmembrane region" description="Helical" evidence="16">
    <location>
        <begin position="6"/>
        <end position="21"/>
    </location>
</feature>
<keyword evidence="5 16" id="KW-0813">Transport</keyword>
<dbReference type="InterPro" id="IPR000260">
    <property type="entry name" value="NADH4_N"/>
</dbReference>
<feature type="transmembrane region" description="Helical" evidence="16">
    <location>
        <begin position="428"/>
        <end position="447"/>
    </location>
</feature>
<dbReference type="GO" id="GO:0042773">
    <property type="term" value="P:ATP synthesis coupled electron transport"/>
    <property type="evidence" value="ECO:0007669"/>
    <property type="project" value="InterPro"/>
</dbReference>
<evidence type="ECO:0000256" key="1">
    <source>
        <dbReference type="ARBA" id="ARBA00004225"/>
    </source>
</evidence>
<feature type="transmembrane region" description="Helical" evidence="16">
    <location>
        <begin position="54"/>
        <end position="78"/>
    </location>
</feature>
<evidence type="ECO:0000256" key="4">
    <source>
        <dbReference type="ARBA" id="ARBA00021006"/>
    </source>
</evidence>
<protein>
    <recommendedName>
        <fullName evidence="4 16">NADH-ubiquinone oxidoreductase chain 4</fullName>
        <ecNumber evidence="3 16">7.1.1.2</ecNumber>
    </recommendedName>
</protein>